<keyword evidence="10" id="KW-1185">Reference proteome</keyword>
<comment type="caution">
    <text evidence="9">The sequence shown here is derived from an EMBL/GenBank/DDBJ whole genome shotgun (WGS) entry which is preliminary data.</text>
</comment>
<organism evidence="9 10">
    <name type="scientific">Chromatocurvus halotolerans</name>
    <dbReference type="NCBI Taxonomy" id="1132028"/>
    <lineage>
        <taxon>Bacteria</taxon>
        <taxon>Pseudomonadati</taxon>
        <taxon>Pseudomonadota</taxon>
        <taxon>Gammaproteobacteria</taxon>
        <taxon>Cellvibrionales</taxon>
        <taxon>Halieaceae</taxon>
        <taxon>Chromatocurvus</taxon>
    </lineage>
</organism>
<name>A0A4R2KYC5_9GAMM</name>
<keyword evidence="4" id="KW-0201">Cytochrome c-type biogenesis</keyword>
<dbReference type="PANTHER" id="PTHR31272">
    <property type="entry name" value="CYTOCHROME C-TYPE BIOGENESIS PROTEIN HI_1454-RELATED"/>
    <property type="match status" value="1"/>
</dbReference>
<evidence type="ECO:0000256" key="7">
    <source>
        <dbReference type="SAM" id="Phobius"/>
    </source>
</evidence>
<dbReference type="Proteomes" id="UP000294980">
    <property type="component" value="Unassembled WGS sequence"/>
</dbReference>
<sequence length="236" mass="24646">MNIELASYPLAYIAGVLSILSPCVWPLVPVVMSSAGTRSRYGPLFLALGLSLSFALAGSILSFVLLNLGLGLEILREFAAVMLLIVALPLLYQPLGDWVTLQLSKLMAGFSPNADTPSSGAGQFGVGMLVGLVWLPCVGPTLGAAIALASLGQDMLAAFAVMFLFGLGTASALLLAGIGSARLLQRWRPGLLSGASRGKHILGGMLLLLAVLVLTGWDKALESWALTWLPDWAVSI</sequence>
<evidence type="ECO:0000256" key="6">
    <source>
        <dbReference type="ARBA" id="ARBA00023136"/>
    </source>
</evidence>
<feature type="domain" description="Cytochrome C biogenesis protein transmembrane" evidence="8">
    <location>
        <begin position="12"/>
        <end position="213"/>
    </location>
</feature>
<dbReference type="Pfam" id="PF02683">
    <property type="entry name" value="DsbD_TM"/>
    <property type="match status" value="1"/>
</dbReference>
<protein>
    <submittedName>
        <fullName evidence="9">Cytochrome c biogenesis transmembrane protein</fullName>
    </submittedName>
</protein>
<keyword evidence="5 7" id="KW-1133">Transmembrane helix</keyword>
<feature type="transmembrane region" description="Helical" evidence="7">
    <location>
        <begin position="12"/>
        <end position="32"/>
    </location>
</feature>
<dbReference type="RefSeq" id="WP_117314749.1">
    <property type="nucleotide sequence ID" value="NZ_QQSW01000001.1"/>
</dbReference>
<accession>A0A4R2KYC5</accession>
<dbReference type="InterPro" id="IPR051790">
    <property type="entry name" value="Cytochrome_c-biogenesis_DsbD"/>
</dbReference>
<dbReference type="PANTHER" id="PTHR31272:SF9">
    <property type="entry name" value="BLL1027 PROTEIN"/>
    <property type="match status" value="1"/>
</dbReference>
<evidence type="ECO:0000256" key="2">
    <source>
        <dbReference type="ARBA" id="ARBA00006143"/>
    </source>
</evidence>
<feature type="transmembrane region" description="Helical" evidence="7">
    <location>
        <begin position="124"/>
        <end position="149"/>
    </location>
</feature>
<dbReference type="OrthoDB" id="9811352at2"/>
<proteinExistence type="inferred from homology"/>
<evidence type="ECO:0000256" key="5">
    <source>
        <dbReference type="ARBA" id="ARBA00022989"/>
    </source>
</evidence>
<evidence type="ECO:0000259" key="8">
    <source>
        <dbReference type="Pfam" id="PF02683"/>
    </source>
</evidence>
<feature type="transmembrane region" description="Helical" evidence="7">
    <location>
        <begin position="155"/>
        <end position="179"/>
    </location>
</feature>
<feature type="transmembrane region" description="Helical" evidence="7">
    <location>
        <begin position="200"/>
        <end position="217"/>
    </location>
</feature>
<evidence type="ECO:0000313" key="10">
    <source>
        <dbReference type="Proteomes" id="UP000294980"/>
    </source>
</evidence>
<keyword evidence="6 7" id="KW-0472">Membrane</keyword>
<evidence type="ECO:0000256" key="1">
    <source>
        <dbReference type="ARBA" id="ARBA00004141"/>
    </source>
</evidence>
<dbReference type="GO" id="GO:0017004">
    <property type="term" value="P:cytochrome complex assembly"/>
    <property type="evidence" value="ECO:0007669"/>
    <property type="project" value="UniProtKB-KW"/>
</dbReference>
<evidence type="ECO:0000313" key="9">
    <source>
        <dbReference type="EMBL" id="TCO77897.1"/>
    </source>
</evidence>
<comment type="similarity">
    <text evidence="2">Belongs to the DsbD family.</text>
</comment>
<keyword evidence="3 7" id="KW-0812">Transmembrane</keyword>
<reference evidence="9 10" key="1">
    <citation type="submission" date="2019-03" db="EMBL/GenBank/DDBJ databases">
        <title>Genomic Encyclopedia of Type Strains, Phase IV (KMG-IV): sequencing the most valuable type-strain genomes for metagenomic binning, comparative biology and taxonomic classification.</title>
        <authorList>
            <person name="Goeker M."/>
        </authorList>
    </citation>
    <scope>NUCLEOTIDE SEQUENCE [LARGE SCALE GENOMIC DNA]</scope>
    <source>
        <strain evidence="9 10">DSM 23344</strain>
    </source>
</reference>
<feature type="transmembrane region" description="Helical" evidence="7">
    <location>
        <begin position="78"/>
        <end position="103"/>
    </location>
</feature>
<dbReference type="AlphaFoldDB" id="A0A4R2KYC5"/>
<dbReference type="GO" id="GO:0016020">
    <property type="term" value="C:membrane"/>
    <property type="evidence" value="ECO:0007669"/>
    <property type="project" value="UniProtKB-SubCell"/>
</dbReference>
<dbReference type="InterPro" id="IPR003834">
    <property type="entry name" value="Cyt_c_assmbl_TM_dom"/>
</dbReference>
<dbReference type="EMBL" id="SLWX01000002">
    <property type="protein sequence ID" value="TCO77897.1"/>
    <property type="molecule type" value="Genomic_DNA"/>
</dbReference>
<evidence type="ECO:0000256" key="4">
    <source>
        <dbReference type="ARBA" id="ARBA00022748"/>
    </source>
</evidence>
<evidence type="ECO:0000256" key="3">
    <source>
        <dbReference type="ARBA" id="ARBA00022692"/>
    </source>
</evidence>
<comment type="subcellular location">
    <subcellularLocation>
        <location evidence="1">Membrane</location>
        <topology evidence="1">Multi-pass membrane protein</topology>
    </subcellularLocation>
</comment>
<feature type="transmembrane region" description="Helical" evidence="7">
    <location>
        <begin position="44"/>
        <end position="66"/>
    </location>
</feature>
<gene>
    <name evidence="9" type="ORF">EV688_102357</name>
</gene>